<dbReference type="PANTHER" id="PTHR11557:SF0">
    <property type="entry name" value="PORPHOBILINOGEN DEAMINASE"/>
    <property type="match status" value="1"/>
</dbReference>
<evidence type="ECO:0000313" key="13">
    <source>
        <dbReference type="Proteomes" id="UP000536179"/>
    </source>
</evidence>
<feature type="region of interest" description="Disordered" evidence="9">
    <location>
        <begin position="1"/>
        <end position="24"/>
    </location>
</feature>
<name>A0A7W5E4B7_9BACT</name>
<evidence type="ECO:0000256" key="8">
    <source>
        <dbReference type="HAMAP-Rule" id="MF_00260"/>
    </source>
</evidence>
<comment type="catalytic activity">
    <reaction evidence="7 8">
        <text>4 porphobilinogen + H2O = hydroxymethylbilane + 4 NH4(+)</text>
        <dbReference type="Rhea" id="RHEA:13185"/>
        <dbReference type="ChEBI" id="CHEBI:15377"/>
        <dbReference type="ChEBI" id="CHEBI:28938"/>
        <dbReference type="ChEBI" id="CHEBI:57845"/>
        <dbReference type="ChEBI" id="CHEBI:58126"/>
        <dbReference type="EC" id="2.5.1.61"/>
    </reaction>
</comment>
<dbReference type="HAMAP" id="MF_00260">
    <property type="entry name" value="Porphobil_deam"/>
    <property type="match status" value="1"/>
</dbReference>
<dbReference type="InterPro" id="IPR036803">
    <property type="entry name" value="Porphobilinogen_deaminase_C_sf"/>
</dbReference>
<dbReference type="Proteomes" id="UP000536179">
    <property type="component" value="Unassembled WGS sequence"/>
</dbReference>
<dbReference type="InterPro" id="IPR022419">
    <property type="entry name" value="Porphobilin_deaminase_cofac_BS"/>
</dbReference>
<feature type="modified residue" description="S-(dipyrrolylmethanemethyl)cysteine" evidence="8">
    <location>
        <position position="258"/>
    </location>
</feature>
<evidence type="ECO:0000256" key="4">
    <source>
        <dbReference type="ARBA" id="ARBA00011245"/>
    </source>
</evidence>
<dbReference type="InterPro" id="IPR022418">
    <property type="entry name" value="Porphobilinogen_deaminase_C"/>
</dbReference>
<gene>
    <name evidence="8" type="primary">hemC</name>
    <name evidence="12" type="ORF">FHS27_005801</name>
</gene>
<comment type="pathway">
    <text evidence="2">Porphyrin-containing compound metabolism; protoporphyrin-IX biosynthesis; coproporphyrinogen-III from 5-aminolevulinate: step 2/4.</text>
</comment>
<comment type="cofactor">
    <cofactor evidence="8">
        <name>dipyrromethane</name>
        <dbReference type="ChEBI" id="CHEBI:60342"/>
    </cofactor>
    <text evidence="8">Binds 1 dipyrromethane group covalently.</text>
</comment>
<dbReference type="EMBL" id="JACHXU010000029">
    <property type="protein sequence ID" value="MBB3209956.1"/>
    <property type="molecule type" value="Genomic_DNA"/>
</dbReference>
<dbReference type="FunFam" id="3.40.190.10:FF:000005">
    <property type="entry name" value="Porphobilinogen deaminase"/>
    <property type="match status" value="1"/>
</dbReference>
<dbReference type="AlphaFoldDB" id="A0A7W5E4B7"/>
<feature type="domain" description="Porphobilinogen deaminase C-terminal" evidence="11">
    <location>
        <begin position="242"/>
        <end position="326"/>
    </location>
</feature>
<dbReference type="PRINTS" id="PR00151">
    <property type="entry name" value="PORPHBDMNASE"/>
</dbReference>
<dbReference type="EC" id="2.5.1.61" evidence="8"/>
<keyword evidence="13" id="KW-1185">Reference proteome</keyword>
<accession>A0A7W5E4B7</accession>
<evidence type="ECO:0000259" key="10">
    <source>
        <dbReference type="Pfam" id="PF01379"/>
    </source>
</evidence>
<dbReference type="GO" id="GO:0005737">
    <property type="term" value="C:cytoplasm"/>
    <property type="evidence" value="ECO:0007669"/>
    <property type="project" value="UniProtKB-UniRule"/>
</dbReference>
<organism evidence="12 13">
    <name type="scientific">Aporhodopirellula rubra</name>
    <dbReference type="NCBI Taxonomy" id="980271"/>
    <lineage>
        <taxon>Bacteria</taxon>
        <taxon>Pseudomonadati</taxon>
        <taxon>Planctomycetota</taxon>
        <taxon>Planctomycetia</taxon>
        <taxon>Pirellulales</taxon>
        <taxon>Pirellulaceae</taxon>
        <taxon>Aporhodopirellula</taxon>
    </lineage>
</organism>
<dbReference type="PANTHER" id="PTHR11557">
    <property type="entry name" value="PORPHOBILINOGEN DEAMINASE"/>
    <property type="match status" value="1"/>
</dbReference>
<evidence type="ECO:0000256" key="9">
    <source>
        <dbReference type="SAM" id="MobiDB-lite"/>
    </source>
</evidence>
<dbReference type="Gene3D" id="3.30.160.40">
    <property type="entry name" value="Porphobilinogen deaminase, C-terminal domain"/>
    <property type="match status" value="1"/>
</dbReference>
<sequence length="338" mass="36453">MNEKSSPSPKRTNDSQVPGDSSRMLRIATRESPLAMWQARHVAARLAEYGFETELVPLVSKGDTDLRPIDGTRQVGLFTKRIQQALLDDEADVAVHSLKDLPTQVDERFALAAVPPRETVRDSLVSEKGIDLGSLLPGAKVGTGSTRRMAQLKSMRSDLEILPIRGNVQTRLSKLHDGEFDAIVLAEAGVVRLEMHDLPRVQFSLDEMLPAPGQGALGIEVRSDDAFARDALANLDDLETRLAVVAERTVLAELHGGCLAPIAAYGTVEKESDDQPGELCLSVVVMSPDGTQRLEEHARCTLDHAAATTDVAAAVMLGKEVADKLRDAGASELIASVR</sequence>
<evidence type="ECO:0000313" key="12">
    <source>
        <dbReference type="EMBL" id="MBB3209956.1"/>
    </source>
</evidence>
<dbReference type="PROSITE" id="PS00533">
    <property type="entry name" value="PORPHOBILINOGEN_DEAM"/>
    <property type="match status" value="1"/>
</dbReference>
<reference evidence="12 13" key="1">
    <citation type="submission" date="2020-08" db="EMBL/GenBank/DDBJ databases">
        <title>Genomic Encyclopedia of Type Strains, Phase III (KMG-III): the genomes of soil and plant-associated and newly described type strains.</title>
        <authorList>
            <person name="Whitman W."/>
        </authorList>
    </citation>
    <scope>NUCLEOTIDE SEQUENCE [LARGE SCALE GENOMIC DNA]</scope>
    <source>
        <strain evidence="12 13">CECT 8075</strain>
    </source>
</reference>
<dbReference type="InterPro" id="IPR000860">
    <property type="entry name" value="HemC"/>
</dbReference>
<evidence type="ECO:0000259" key="11">
    <source>
        <dbReference type="Pfam" id="PF03900"/>
    </source>
</evidence>
<dbReference type="SUPFAM" id="SSF53850">
    <property type="entry name" value="Periplasmic binding protein-like II"/>
    <property type="match status" value="1"/>
</dbReference>
<dbReference type="NCBIfam" id="TIGR00212">
    <property type="entry name" value="hemC"/>
    <property type="match status" value="1"/>
</dbReference>
<dbReference type="CDD" id="cd00494">
    <property type="entry name" value="PBP2_HMBS"/>
    <property type="match status" value="1"/>
</dbReference>
<evidence type="ECO:0000256" key="6">
    <source>
        <dbReference type="ARBA" id="ARBA00023244"/>
    </source>
</evidence>
<dbReference type="Gene3D" id="3.40.190.10">
    <property type="entry name" value="Periplasmic binding protein-like II"/>
    <property type="match status" value="2"/>
</dbReference>
<comment type="miscellaneous">
    <text evidence="8">The porphobilinogen subunits are added to the dipyrromethane group.</text>
</comment>
<evidence type="ECO:0000256" key="5">
    <source>
        <dbReference type="ARBA" id="ARBA00022679"/>
    </source>
</evidence>
<dbReference type="SUPFAM" id="SSF54782">
    <property type="entry name" value="Porphobilinogen deaminase (hydroxymethylbilane synthase), C-terminal domain"/>
    <property type="match status" value="1"/>
</dbReference>
<protein>
    <recommendedName>
        <fullName evidence="8">Porphobilinogen deaminase</fullName>
        <shortName evidence="8">PBG</shortName>
        <ecNumber evidence="8">2.5.1.61</ecNumber>
    </recommendedName>
    <alternativeName>
        <fullName evidence="8">Hydroxymethylbilane synthase</fullName>
        <shortName evidence="8">HMBS</shortName>
    </alternativeName>
    <alternativeName>
        <fullName evidence="8">Pre-uroporphyrinogen synthase</fullName>
    </alternativeName>
</protein>
<dbReference type="GO" id="GO:0004418">
    <property type="term" value="F:hydroxymethylbilane synthase activity"/>
    <property type="evidence" value="ECO:0007669"/>
    <property type="project" value="UniProtKB-UniRule"/>
</dbReference>
<dbReference type="Pfam" id="PF01379">
    <property type="entry name" value="Porphobil_deam"/>
    <property type="match status" value="1"/>
</dbReference>
<comment type="subunit">
    <text evidence="4 8">Monomer.</text>
</comment>
<proteinExistence type="inferred from homology"/>
<comment type="similarity">
    <text evidence="3 8">Belongs to the HMBS family.</text>
</comment>
<dbReference type="InterPro" id="IPR022417">
    <property type="entry name" value="Porphobilin_deaminase_N"/>
</dbReference>
<keyword evidence="6 8" id="KW-0627">Porphyrin biosynthesis</keyword>
<comment type="caution">
    <text evidence="12">The sequence shown here is derived from an EMBL/GenBank/DDBJ whole genome shotgun (WGS) entry which is preliminary data.</text>
</comment>
<dbReference type="Pfam" id="PF03900">
    <property type="entry name" value="Porphobil_deamC"/>
    <property type="match status" value="1"/>
</dbReference>
<dbReference type="GO" id="GO:0006782">
    <property type="term" value="P:protoporphyrinogen IX biosynthetic process"/>
    <property type="evidence" value="ECO:0007669"/>
    <property type="project" value="UniProtKB-UniRule"/>
</dbReference>
<evidence type="ECO:0000256" key="1">
    <source>
        <dbReference type="ARBA" id="ARBA00002869"/>
    </source>
</evidence>
<keyword evidence="5 8" id="KW-0808">Transferase</keyword>
<dbReference type="PIRSF" id="PIRSF001438">
    <property type="entry name" value="4pyrrol_synth_OHMeBilane_synth"/>
    <property type="match status" value="1"/>
</dbReference>
<evidence type="ECO:0000256" key="7">
    <source>
        <dbReference type="ARBA" id="ARBA00048169"/>
    </source>
</evidence>
<evidence type="ECO:0000256" key="2">
    <source>
        <dbReference type="ARBA" id="ARBA00004735"/>
    </source>
</evidence>
<comment type="function">
    <text evidence="1 8">Tetrapolymerization of the monopyrrole PBG into the hydroxymethylbilane pre-uroporphyrinogen in several discrete steps.</text>
</comment>
<feature type="compositionally biased region" description="Polar residues" evidence="9">
    <location>
        <begin position="1"/>
        <end position="19"/>
    </location>
</feature>
<evidence type="ECO:0000256" key="3">
    <source>
        <dbReference type="ARBA" id="ARBA00005638"/>
    </source>
</evidence>
<feature type="domain" description="Porphobilinogen deaminase N-terminal" evidence="10">
    <location>
        <begin position="25"/>
        <end position="227"/>
    </location>
</feature>